<accession>A0A2M7REW7</accession>
<dbReference type="InterPro" id="IPR006151">
    <property type="entry name" value="Shikm_DH/Glu-tRNA_Rdtase"/>
</dbReference>
<organism evidence="2 3">
    <name type="scientific">Candidatus Komeilibacteria bacterium CG_4_10_14_0_8_um_filter_37_78</name>
    <dbReference type="NCBI Taxonomy" id="1974471"/>
    <lineage>
        <taxon>Bacteria</taxon>
        <taxon>Candidatus Komeiliibacteriota</taxon>
    </lineage>
</organism>
<sequence>MGKSIDLAFITNTRGTPSDKQVVYGSFPGWELPRFNPPDIFDWKQVDVGINGTTISSMMIVIGSDTHDLYAGLAVQHRGNHDALKNAMRKLRHGRKQVALAIEHAINDLGVKVVAFGASTKNLLKVDAIRKIPGYDQALYANGDNYTVAVCIEQLKQAAQRAEIDLFDPRTNMVIVGAYGLIGRLLARHFSTYSCNLLLVGRDLSRLRDLTSLLDRECNYEVFTDCRDIGQSVNVLVTATNSPESIITPDLLRRWGSHMIALDVAEPPNIKVDVSTAMGGEFLRIDGGIVCNQGLHFANGNQMGLRHKTIFACYGEGFATTLRALHGMNGYGTFDLMSVDARRFDDLVQAAENCGFYVDDFQNYATPISDKEWELFRSCN</sequence>
<dbReference type="Gene3D" id="3.40.50.720">
    <property type="entry name" value="NAD(P)-binding Rossmann-like Domain"/>
    <property type="match status" value="1"/>
</dbReference>
<name>A0A2M7REW7_9BACT</name>
<gene>
    <name evidence="2" type="ORF">COY67_00665</name>
</gene>
<dbReference type="SUPFAM" id="SSF51735">
    <property type="entry name" value="NAD(P)-binding Rossmann-fold domains"/>
    <property type="match status" value="1"/>
</dbReference>
<reference evidence="3" key="1">
    <citation type="submission" date="2017-09" db="EMBL/GenBank/DDBJ databases">
        <title>Depth-based differentiation of microbial function through sediment-hosted aquifers and enrichment of novel symbionts in the deep terrestrial subsurface.</title>
        <authorList>
            <person name="Probst A.J."/>
            <person name="Ladd B."/>
            <person name="Jarett J.K."/>
            <person name="Geller-Mcgrath D.E."/>
            <person name="Sieber C.M.K."/>
            <person name="Emerson J.B."/>
            <person name="Anantharaman K."/>
            <person name="Thomas B.C."/>
            <person name="Malmstrom R."/>
            <person name="Stieglmeier M."/>
            <person name="Klingl A."/>
            <person name="Woyke T."/>
            <person name="Ryan C.M."/>
            <person name="Banfield J.F."/>
        </authorList>
    </citation>
    <scope>NUCLEOTIDE SEQUENCE [LARGE SCALE GENOMIC DNA]</scope>
</reference>
<dbReference type="EMBL" id="PFMC01000015">
    <property type="protein sequence ID" value="PIY95303.1"/>
    <property type="molecule type" value="Genomic_DNA"/>
</dbReference>
<dbReference type="Pfam" id="PF01488">
    <property type="entry name" value="Shikimate_DH"/>
    <property type="match status" value="1"/>
</dbReference>
<dbReference type="AlphaFoldDB" id="A0A2M7REW7"/>
<evidence type="ECO:0000313" key="2">
    <source>
        <dbReference type="EMBL" id="PIY95303.1"/>
    </source>
</evidence>
<dbReference type="Proteomes" id="UP000228689">
    <property type="component" value="Unassembled WGS sequence"/>
</dbReference>
<dbReference type="InterPro" id="IPR036291">
    <property type="entry name" value="NAD(P)-bd_dom_sf"/>
</dbReference>
<evidence type="ECO:0000313" key="3">
    <source>
        <dbReference type="Proteomes" id="UP000228689"/>
    </source>
</evidence>
<comment type="caution">
    <text evidence="2">The sequence shown here is derived from an EMBL/GenBank/DDBJ whole genome shotgun (WGS) entry which is preliminary data.</text>
</comment>
<feature type="domain" description="Quinate/shikimate 5-dehydrogenase/glutamyl-tRNA reductase" evidence="1">
    <location>
        <begin position="171"/>
        <end position="286"/>
    </location>
</feature>
<evidence type="ECO:0000259" key="1">
    <source>
        <dbReference type="Pfam" id="PF01488"/>
    </source>
</evidence>
<protein>
    <recommendedName>
        <fullName evidence="1">Quinate/shikimate 5-dehydrogenase/glutamyl-tRNA reductase domain-containing protein</fullName>
    </recommendedName>
</protein>
<proteinExistence type="predicted"/>